<keyword evidence="7 8" id="KW-0472">Membrane</keyword>
<evidence type="ECO:0000256" key="3">
    <source>
        <dbReference type="ARBA" id="ARBA00022448"/>
    </source>
</evidence>
<keyword evidence="4" id="KW-1003">Cell membrane</keyword>
<keyword evidence="3 8" id="KW-0813">Transport</keyword>
<dbReference type="PRINTS" id="PR00175">
    <property type="entry name" value="NAALASMPORT"/>
</dbReference>
<evidence type="ECO:0000313" key="9">
    <source>
        <dbReference type="EMBL" id="GEK77936.1"/>
    </source>
</evidence>
<keyword evidence="10" id="KW-1185">Reference proteome</keyword>
<proteinExistence type="inferred from homology"/>
<keyword evidence="8" id="KW-0769">Symport</keyword>
<comment type="caution">
    <text evidence="9">The sequence shown here is derived from an EMBL/GenBank/DDBJ whole genome shotgun (WGS) entry which is preliminary data.</text>
</comment>
<evidence type="ECO:0000256" key="2">
    <source>
        <dbReference type="ARBA" id="ARBA00009261"/>
    </source>
</evidence>
<evidence type="ECO:0000313" key="10">
    <source>
        <dbReference type="Proteomes" id="UP000321189"/>
    </source>
</evidence>
<dbReference type="Proteomes" id="UP000321189">
    <property type="component" value="Unassembled WGS sequence"/>
</dbReference>
<comment type="similarity">
    <text evidence="2 8">Belongs to the alanine or glycine:cation symporter (AGCS) (TC 2.A.25) family.</text>
</comment>
<dbReference type="Pfam" id="PF01235">
    <property type="entry name" value="Na_Ala_symp"/>
    <property type="match status" value="1"/>
</dbReference>
<feature type="transmembrane region" description="Helical" evidence="8">
    <location>
        <begin position="240"/>
        <end position="261"/>
    </location>
</feature>
<evidence type="ECO:0000256" key="5">
    <source>
        <dbReference type="ARBA" id="ARBA00022692"/>
    </source>
</evidence>
<feature type="transmembrane region" description="Helical" evidence="8">
    <location>
        <begin position="296"/>
        <end position="318"/>
    </location>
</feature>
<dbReference type="NCBIfam" id="TIGR00835">
    <property type="entry name" value="agcS"/>
    <property type="match status" value="1"/>
</dbReference>
<dbReference type="EMBL" id="BJUT01000049">
    <property type="protein sequence ID" value="GEK77936.1"/>
    <property type="molecule type" value="Genomic_DNA"/>
</dbReference>
<dbReference type="PANTHER" id="PTHR30330:SF3">
    <property type="entry name" value="TRANSCRIPTIONAL REGULATOR, LRP FAMILY"/>
    <property type="match status" value="1"/>
</dbReference>
<comment type="subcellular location">
    <subcellularLocation>
        <location evidence="8">Cell inner membrane</location>
        <topology evidence="8">Multi-pass membrane protein</topology>
    </subcellularLocation>
    <subcellularLocation>
        <location evidence="1">Cell membrane</location>
        <topology evidence="1">Multi-pass membrane protein</topology>
    </subcellularLocation>
</comment>
<evidence type="ECO:0000256" key="6">
    <source>
        <dbReference type="ARBA" id="ARBA00022989"/>
    </source>
</evidence>
<keyword evidence="6 8" id="KW-1133">Transmembrane helix</keyword>
<evidence type="ECO:0008006" key="11">
    <source>
        <dbReference type="Google" id="ProtNLM"/>
    </source>
</evidence>
<feature type="transmembrane region" description="Helical" evidence="8">
    <location>
        <begin position="273"/>
        <end position="290"/>
    </location>
</feature>
<dbReference type="InterPro" id="IPR001463">
    <property type="entry name" value="Na/Ala_symport"/>
</dbReference>
<keyword evidence="8" id="KW-0997">Cell inner membrane</keyword>
<accession>A0ABQ0UHL0</accession>
<evidence type="ECO:0000256" key="7">
    <source>
        <dbReference type="ARBA" id="ARBA00023136"/>
    </source>
</evidence>
<name>A0ABQ0UHL0_PSEAF</name>
<keyword evidence="5 8" id="KW-0812">Transmembrane</keyword>
<evidence type="ECO:0000256" key="4">
    <source>
        <dbReference type="ARBA" id="ARBA00022475"/>
    </source>
</evidence>
<reference evidence="9 10" key="1">
    <citation type="submission" date="2019-07" db="EMBL/GenBank/DDBJ databases">
        <title>Whole genome shotgun sequence of Pseudoalteromonas atlantica NBRC 103033.</title>
        <authorList>
            <person name="Hosoyama A."/>
            <person name="Uohara A."/>
            <person name="Ohji S."/>
            <person name="Ichikawa N."/>
        </authorList>
    </citation>
    <scope>NUCLEOTIDE SEQUENCE [LARGE SCALE GENOMIC DNA]</scope>
    <source>
        <strain evidence="9 10">NBRC 103033</strain>
    </source>
</reference>
<dbReference type="PANTHER" id="PTHR30330">
    <property type="entry name" value="AGSS FAMILY TRANSPORTER, SODIUM-ALANINE"/>
    <property type="match status" value="1"/>
</dbReference>
<sequence length="339" mass="37210">MAVIYIIGALGVIFYNIENIGPSFASIFVDAFTGSAAAGGFLGASFAYAFNRGVNRGLFSNEAGQGSAPIAHASAKADEPVSEGMVSILEPFIDTIIICTLTGLVILSSGVWNEKFETHFERSSMSIIKGDYSETNEAQRQELYNYLNGNDSKVELFNGNIDVVNGEPTSNGFTVLHSRSIGEDIRFGITDKHKYTGIVEVKNGMPTDDSISLIGKSLVHSAELTTKAFTRGFFGDSGQYIVSIGLLLFAFSTAIAWSYYGDRAMIYLLGNRSVMPYRVFYVAAFFWASFADTTLVWKLAAVAIVVMTLPNLFGIMLLRKEMKQSVDDYWVKFKKDNEQ</sequence>
<evidence type="ECO:0000256" key="1">
    <source>
        <dbReference type="ARBA" id="ARBA00004651"/>
    </source>
</evidence>
<comment type="caution">
    <text evidence="8">Lacks conserved residue(s) required for the propagation of feature annotation.</text>
</comment>
<gene>
    <name evidence="9" type="ORF">PAT01_32400</name>
</gene>
<protein>
    <recommendedName>
        <fullName evidence="11">Amino acid carrier protein</fullName>
    </recommendedName>
</protein>
<organism evidence="9 10">
    <name type="scientific">Pseudoalteromonas atlantica</name>
    <name type="common">Alteromonas atlantica</name>
    <dbReference type="NCBI Taxonomy" id="288"/>
    <lineage>
        <taxon>Bacteria</taxon>
        <taxon>Pseudomonadati</taxon>
        <taxon>Pseudomonadota</taxon>
        <taxon>Gammaproteobacteria</taxon>
        <taxon>Alteromonadales</taxon>
        <taxon>Pseudoalteromonadaceae</taxon>
        <taxon>Pseudoalteromonas</taxon>
    </lineage>
</organism>
<evidence type="ECO:0000256" key="8">
    <source>
        <dbReference type="RuleBase" id="RU363064"/>
    </source>
</evidence>